<dbReference type="AlphaFoldDB" id="A0A4U9DCA6"/>
<reference evidence="1 2" key="1">
    <citation type="submission" date="2019-04" db="EMBL/GenBank/DDBJ databases">
        <authorList>
            <consortium name="Pathogen Informatics"/>
        </authorList>
    </citation>
    <scope>NUCLEOTIDE SEQUENCE [LARGE SCALE GENOMIC DNA]</scope>
    <source>
        <strain evidence="1 2">NCTC9185</strain>
    </source>
</reference>
<protein>
    <submittedName>
        <fullName evidence="1">Uncharacterized protein</fullName>
    </submittedName>
</protein>
<accession>A0A4U9DCA6</accession>
<dbReference type="Proteomes" id="UP000339249">
    <property type="component" value="Unassembled WGS sequence"/>
</dbReference>
<name>A0A4U9DCA6_RAOTE</name>
<dbReference type="EMBL" id="CABDVU010000001">
    <property type="protein sequence ID" value="VTN15266.1"/>
    <property type="molecule type" value="Genomic_DNA"/>
</dbReference>
<gene>
    <name evidence="1" type="ORF">NCTC9185_07351</name>
</gene>
<evidence type="ECO:0000313" key="2">
    <source>
        <dbReference type="Proteomes" id="UP000339249"/>
    </source>
</evidence>
<organism evidence="1 2">
    <name type="scientific">Raoultella terrigena</name>
    <name type="common">Klebsiella terrigena</name>
    <dbReference type="NCBI Taxonomy" id="577"/>
    <lineage>
        <taxon>Bacteria</taxon>
        <taxon>Pseudomonadati</taxon>
        <taxon>Pseudomonadota</taxon>
        <taxon>Gammaproteobacteria</taxon>
        <taxon>Enterobacterales</taxon>
        <taxon>Enterobacteriaceae</taxon>
        <taxon>Klebsiella/Raoultella group</taxon>
        <taxon>Raoultella</taxon>
    </lineage>
</organism>
<sequence>MGDLSRFDVIASDVCPDDDLLALAKKKQISLLLLIAPRRARPADYENQPPNQPCSFISTKSIIRLKKPPSLDRFHHDKRALLDGLSLSLKVDSPYHLPFGQRRRQLRILQGIAGFQVLHLAARNGNRPASPAPSFASLLSPNHTRWVIKVASGLIGVTVS</sequence>
<proteinExistence type="predicted"/>
<evidence type="ECO:0000313" key="1">
    <source>
        <dbReference type="EMBL" id="VTN15266.1"/>
    </source>
</evidence>